<evidence type="ECO:0000256" key="6">
    <source>
        <dbReference type="ARBA" id="ARBA00022989"/>
    </source>
</evidence>
<evidence type="ECO:0000256" key="12">
    <source>
        <dbReference type="SAM" id="SignalP"/>
    </source>
</evidence>
<keyword evidence="8" id="KW-0472">Membrane</keyword>
<dbReference type="OMA" id="CKDIWND"/>
<keyword evidence="14" id="KW-1185">Reference proteome</keyword>
<dbReference type="EMBL" id="SWFT01000064">
    <property type="protein sequence ID" value="KAA8904123.1"/>
    <property type="molecule type" value="Genomic_DNA"/>
</dbReference>
<dbReference type="RefSeq" id="XP_034013208.1">
    <property type="nucleotide sequence ID" value="XM_034154687.1"/>
</dbReference>
<dbReference type="GO" id="GO:0044284">
    <property type="term" value="C:mitochondrial crista junction"/>
    <property type="evidence" value="ECO:0007669"/>
    <property type="project" value="InterPro"/>
</dbReference>
<accession>A0A642URR0</accession>
<evidence type="ECO:0000256" key="8">
    <source>
        <dbReference type="ARBA" id="ARBA00023136"/>
    </source>
</evidence>
<evidence type="ECO:0000313" key="14">
    <source>
        <dbReference type="Proteomes" id="UP000449547"/>
    </source>
</evidence>
<dbReference type="GO" id="GO:0042407">
    <property type="term" value="P:cristae formation"/>
    <property type="evidence" value="ECO:0007669"/>
    <property type="project" value="InterPro"/>
</dbReference>
<dbReference type="VEuPathDB" id="FungiDB:DIURU_002075"/>
<dbReference type="AlphaFoldDB" id="A0A642URR0"/>
<keyword evidence="5" id="KW-0812">Transmembrane</keyword>
<dbReference type="Proteomes" id="UP000449547">
    <property type="component" value="Unassembled WGS sequence"/>
</dbReference>
<sequence>MGGRIHGFLGGVLLASSLTYYTGEYIKKNASIASRSLQMSDDIINKRMLSTHNEWDDVVPVTSKVEFIQRPFAESCKDIWNQEIITAVNWLYSINWYRLGEKADESLNKLTDKLAHSAYEKKQ</sequence>
<comment type="subcellular location">
    <subcellularLocation>
        <location evidence="2">Membrane</location>
    </subcellularLocation>
    <subcellularLocation>
        <location evidence="11">Mitochondrion inner membrane</location>
        <topology evidence="11">Single-pass membrane protein</topology>
    </subcellularLocation>
</comment>
<dbReference type="GeneID" id="54780726"/>
<evidence type="ECO:0000313" key="13">
    <source>
        <dbReference type="EMBL" id="KAA8904123.1"/>
    </source>
</evidence>
<evidence type="ECO:0000256" key="7">
    <source>
        <dbReference type="ARBA" id="ARBA00023128"/>
    </source>
</evidence>
<keyword evidence="6" id="KW-1133">Transmembrane helix</keyword>
<name>A0A642URR0_DIURU</name>
<evidence type="ECO:0000256" key="5">
    <source>
        <dbReference type="ARBA" id="ARBA00022692"/>
    </source>
</evidence>
<dbReference type="GO" id="GO:0061617">
    <property type="term" value="C:MICOS complex"/>
    <property type="evidence" value="ECO:0007669"/>
    <property type="project" value="UniProtKB-UniRule"/>
</dbReference>
<dbReference type="OrthoDB" id="4037694at2759"/>
<comment type="function">
    <text evidence="1 11">Component of the MICOS complex, a large protein complex of the mitochondrial inner membrane that plays crucial roles in the maintenance of crista junctions, inner membrane architecture, and formation of contact sites to the outer membrane.</text>
</comment>
<evidence type="ECO:0000256" key="9">
    <source>
        <dbReference type="ARBA" id="ARBA00032159"/>
    </source>
</evidence>
<evidence type="ECO:0000256" key="3">
    <source>
        <dbReference type="ARBA" id="ARBA00009188"/>
    </source>
</evidence>
<reference evidence="13 14" key="1">
    <citation type="submission" date="2019-07" db="EMBL/GenBank/DDBJ databases">
        <title>Genome assembly of two rare yeast pathogens: Diutina rugosa and Trichomonascus ciferrii.</title>
        <authorList>
            <person name="Mixao V."/>
            <person name="Saus E."/>
            <person name="Hansen A."/>
            <person name="Lass-Flor C."/>
            <person name="Gabaldon T."/>
        </authorList>
    </citation>
    <scope>NUCLEOTIDE SEQUENCE [LARGE SCALE GENOMIC DNA]</scope>
    <source>
        <strain evidence="13 14">CBS 613</strain>
    </source>
</reference>
<keyword evidence="11" id="KW-0999">Mitochondrion inner membrane</keyword>
<evidence type="ECO:0000256" key="11">
    <source>
        <dbReference type="RuleBase" id="RU363010"/>
    </source>
</evidence>
<comment type="similarity">
    <text evidence="3 11">Belongs to the MICOS complex subunit Mic12 family.</text>
</comment>
<proteinExistence type="inferred from homology"/>
<dbReference type="Pfam" id="PF17050">
    <property type="entry name" value="AIM5"/>
    <property type="match status" value="1"/>
</dbReference>
<protein>
    <recommendedName>
        <fullName evidence="4 11">MICOS complex subunit MIC12</fullName>
    </recommendedName>
    <alternativeName>
        <fullName evidence="10 11">Altered inheritance of mitochondria protein 5, mitochondrial</fullName>
    </alternativeName>
    <alternativeName>
        <fullName evidence="9 11">Found in mitochondrial proteome protein 51</fullName>
    </alternativeName>
</protein>
<feature type="chain" id="PRO_5024916833" description="MICOS complex subunit MIC12" evidence="12">
    <location>
        <begin position="24"/>
        <end position="123"/>
    </location>
</feature>
<feature type="signal peptide" evidence="12">
    <location>
        <begin position="1"/>
        <end position="23"/>
    </location>
</feature>
<evidence type="ECO:0000256" key="2">
    <source>
        <dbReference type="ARBA" id="ARBA00004370"/>
    </source>
</evidence>
<organism evidence="13 14">
    <name type="scientific">Diutina rugosa</name>
    <name type="common">Yeast</name>
    <name type="synonym">Candida rugosa</name>
    <dbReference type="NCBI Taxonomy" id="5481"/>
    <lineage>
        <taxon>Eukaryota</taxon>
        <taxon>Fungi</taxon>
        <taxon>Dikarya</taxon>
        <taxon>Ascomycota</taxon>
        <taxon>Saccharomycotina</taxon>
        <taxon>Pichiomycetes</taxon>
        <taxon>Debaryomycetaceae</taxon>
        <taxon>Diutina</taxon>
    </lineage>
</organism>
<evidence type="ECO:0000256" key="4">
    <source>
        <dbReference type="ARBA" id="ARBA00018170"/>
    </source>
</evidence>
<keyword evidence="7 11" id="KW-0496">Mitochondrion</keyword>
<comment type="caution">
    <text evidence="13">The sequence shown here is derived from an EMBL/GenBank/DDBJ whole genome shotgun (WGS) entry which is preliminary data.</text>
</comment>
<evidence type="ECO:0000256" key="10">
    <source>
        <dbReference type="ARBA" id="ARBA00032985"/>
    </source>
</evidence>
<gene>
    <name evidence="13" type="ORF">DIURU_002075</name>
</gene>
<dbReference type="InterPro" id="IPR031463">
    <property type="entry name" value="Mic12"/>
</dbReference>
<comment type="subunit">
    <text evidence="11">Component of the mitochondrial contact site and cristae organizing system (MICOS) complex.</text>
</comment>
<keyword evidence="12" id="KW-0732">Signal</keyword>
<evidence type="ECO:0000256" key="1">
    <source>
        <dbReference type="ARBA" id="ARBA00002689"/>
    </source>
</evidence>